<dbReference type="Proteomes" id="UP000003100">
    <property type="component" value="Unassembled WGS sequence"/>
</dbReference>
<sequence length="45" mass="5615">MFQHRNRKRDCCMRWSRQSLFLYVSIFLKEGESVVLNNRHMKKKL</sequence>
<reference evidence="1 2" key="2">
    <citation type="submission" date="2009-02" db="EMBL/GenBank/DDBJ databases">
        <title>Draft genome sequence of Blautia hydrogenotrophica DSM 10507 (Ruminococcus hydrogenotrophicus DSM 10507).</title>
        <authorList>
            <person name="Sudarsanam P."/>
            <person name="Ley R."/>
            <person name="Guruge J."/>
            <person name="Turnbaugh P.J."/>
            <person name="Mahowald M."/>
            <person name="Liep D."/>
            <person name="Gordon J."/>
        </authorList>
    </citation>
    <scope>NUCLEOTIDE SEQUENCE [LARGE SCALE GENOMIC DNA]</scope>
    <source>
        <strain evidence="2">DSM 10507 / JCM 14656 / S5a33</strain>
    </source>
</reference>
<keyword evidence="2" id="KW-1185">Reference proteome</keyword>
<gene>
    <name evidence="1" type="ORF">RUMHYD_03791</name>
</gene>
<dbReference type="AlphaFoldDB" id="C0CSC4"/>
<reference evidence="1 2" key="1">
    <citation type="submission" date="2009-01" db="EMBL/GenBank/DDBJ databases">
        <authorList>
            <person name="Fulton L."/>
            <person name="Clifton S."/>
            <person name="Fulton B."/>
            <person name="Xu J."/>
            <person name="Minx P."/>
            <person name="Pepin K.H."/>
            <person name="Johnson M."/>
            <person name="Bhonagiri V."/>
            <person name="Nash W.E."/>
            <person name="Mardis E.R."/>
            <person name="Wilson R.K."/>
        </authorList>
    </citation>
    <scope>NUCLEOTIDE SEQUENCE [LARGE SCALE GENOMIC DNA]</scope>
    <source>
        <strain evidence="2">DSM 10507 / JCM 14656 / S5a33</strain>
    </source>
</reference>
<evidence type="ECO:0000313" key="1">
    <source>
        <dbReference type="EMBL" id="EEG47324.1"/>
    </source>
</evidence>
<accession>C0CSC4</accession>
<proteinExistence type="predicted"/>
<name>C0CSC4_BLAHS</name>
<evidence type="ECO:0000313" key="2">
    <source>
        <dbReference type="Proteomes" id="UP000003100"/>
    </source>
</evidence>
<dbReference type="HOGENOM" id="CLU_3196693_0_0_9"/>
<dbReference type="EMBL" id="ACBZ01000203">
    <property type="protein sequence ID" value="EEG47324.1"/>
    <property type="molecule type" value="Genomic_DNA"/>
</dbReference>
<dbReference type="PATRIC" id="fig|476272.21.peg.473"/>
<comment type="caution">
    <text evidence="1">The sequence shown here is derived from an EMBL/GenBank/DDBJ whole genome shotgun (WGS) entry which is preliminary data.</text>
</comment>
<organism evidence="1 2">
    <name type="scientific">Blautia hydrogenotrophica (strain DSM 10507 / JCM 14656 / S5a33)</name>
    <name type="common">Ruminococcus hydrogenotrophicus</name>
    <dbReference type="NCBI Taxonomy" id="476272"/>
    <lineage>
        <taxon>Bacteria</taxon>
        <taxon>Bacillati</taxon>
        <taxon>Bacillota</taxon>
        <taxon>Clostridia</taxon>
        <taxon>Lachnospirales</taxon>
        <taxon>Lachnospiraceae</taxon>
        <taxon>Blautia</taxon>
    </lineage>
</organism>
<protein>
    <submittedName>
        <fullName evidence="1">Uncharacterized protein</fullName>
    </submittedName>
</protein>